<gene>
    <name evidence="1" type="ORF">KHM83_18980</name>
</gene>
<dbReference type="Pfam" id="PF13707">
    <property type="entry name" value="RloB"/>
    <property type="match status" value="1"/>
</dbReference>
<reference evidence="1 2" key="1">
    <citation type="submission" date="2021-05" db="EMBL/GenBank/DDBJ databases">
        <title>Fusibacter ferrireducens sp. nov., an anaerobic, sulfur- and Fe-reducing bacterium isolated from the mangrove sediment.</title>
        <authorList>
            <person name="Qiu D."/>
        </authorList>
    </citation>
    <scope>NUCLEOTIDE SEQUENCE [LARGE SCALE GENOMIC DNA]</scope>
    <source>
        <strain evidence="1 2">DSM 12116</strain>
    </source>
</reference>
<organism evidence="1 2">
    <name type="scientific">Fusibacter paucivorans</name>
    <dbReference type="NCBI Taxonomy" id="76009"/>
    <lineage>
        <taxon>Bacteria</taxon>
        <taxon>Bacillati</taxon>
        <taxon>Bacillota</taxon>
        <taxon>Clostridia</taxon>
        <taxon>Eubacteriales</taxon>
        <taxon>Eubacteriales Family XII. Incertae Sedis</taxon>
        <taxon>Fusibacter</taxon>
    </lineage>
</organism>
<sequence length="207" mass="24692">MPRRRQQRHIAPRTVIVCGTEKTEPLYFNDYKRHLKKCGIHIEGVSVLNTKTKYQSPDKLLEYALEKSHDYDLDFESGDSIWCVFDYDDFGSIIEQSVNRKKYNNIKKIISSRCFELWYLLHYKYTTKFISNTEELEEELSKLLGEKYKKNISYFNRLISNQDDAIQNAKKLESYHEETGNRRYSNHHNPFTDVYKLVEYLNNVSSC</sequence>
<evidence type="ECO:0000313" key="2">
    <source>
        <dbReference type="Proteomes" id="UP000746471"/>
    </source>
</evidence>
<proteinExistence type="predicted"/>
<dbReference type="EMBL" id="JAHBCL010000058">
    <property type="protein sequence ID" value="MBS7528754.1"/>
    <property type="molecule type" value="Genomic_DNA"/>
</dbReference>
<evidence type="ECO:0000313" key="1">
    <source>
        <dbReference type="EMBL" id="MBS7528754.1"/>
    </source>
</evidence>
<protein>
    <submittedName>
        <fullName evidence="1">RloB domain-containing protein</fullName>
    </submittedName>
</protein>
<accession>A0ABS5PVY4</accession>
<keyword evidence="2" id="KW-1185">Reference proteome</keyword>
<comment type="caution">
    <text evidence="1">The sequence shown here is derived from an EMBL/GenBank/DDBJ whole genome shotgun (WGS) entry which is preliminary data.</text>
</comment>
<name>A0ABS5PVY4_9FIRM</name>
<dbReference type="InterPro" id="IPR025591">
    <property type="entry name" value="RloB"/>
</dbReference>
<dbReference type="RefSeq" id="WP_213238610.1">
    <property type="nucleotide sequence ID" value="NZ_JAHBCL010000058.1"/>
</dbReference>
<dbReference type="Proteomes" id="UP000746471">
    <property type="component" value="Unassembled WGS sequence"/>
</dbReference>